<dbReference type="InterPro" id="IPR045518">
    <property type="entry name" value="2EXR"/>
</dbReference>
<organism evidence="2 3">
    <name type="scientific">Sporormia fimetaria CBS 119925</name>
    <dbReference type="NCBI Taxonomy" id="1340428"/>
    <lineage>
        <taxon>Eukaryota</taxon>
        <taxon>Fungi</taxon>
        <taxon>Dikarya</taxon>
        <taxon>Ascomycota</taxon>
        <taxon>Pezizomycotina</taxon>
        <taxon>Dothideomycetes</taxon>
        <taxon>Pleosporomycetidae</taxon>
        <taxon>Pleosporales</taxon>
        <taxon>Sporormiaceae</taxon>
        <taxon>Sporormia</taxon>
    </lineage>
</organism>
<protein>
    <recommendedName>
        <fullName evidence="1">2EXR domain-containing protein</fullName>
    </recommendedName>
</protein>
<dbReference type="OrthoDB" id="3473305at2759"/>
<dbReference type="Proteomes" id="UP000799440">
    <property type="component" value="Unassembled WGS sequence"/>
</dbReference>
<proteinExistence type="predicted"/>
<dbReference type="EMBL" id="MU006574">
    <property type="protein sequence ID" value="KAF2747014.1"/>
    <property type="molecule type" value="Genomic_DNA"/>
</dbReference>
<evidence type="ECO:0000259" key="1">
    <source>
        <dbReference type="Pfam" id="PF20150"/>
    </source>
</evidence>
<accession>A0A6A6VBB7</accession>
<feature type="domain" description="2EXR" evidence="1">
    <location>
        <begin position="11"/>
        <end position="143"/>
    </location>
</feature>
<dbReference type="AlphaFoldDB" id="A0A6A6VBB7"/>
<evidence type="ECO:0000313" key="3">
    <source>
        <dbReference type="Proteomes" id="UP000799440"/>
    </source>
</evidence>
<dbReference type="PANTHER" id="PTHR35910:SF1">
    <property type="entry name" value="2EXR DOMAIN-CONTAINING PROTEIN"/>
    <property type="match status" value="1"/>
</dbReference>
<reference evidence="2" key="1">
    <citation type="journal article" date="2020" name="Stud. Mycol.">
        <title>101 Dothideomycetes genomes: a test case for predicting lifestyles and emergence of pathogens.</title>
        <authorList>
            <person name="Haridas S."/>
            <person name="Albert R."/>
            <person name="Binder M."/>
            <person name="Bloem J."/>
            <person name="Labutti K."/>
            <person name="Salamov A."/>
            <person name="Andreopoulos B."/>
            <person name="Baker S."/>
            <person name="Barry K."/>
            <person name="Bills G."/>
            <person name="Bluhm B."/>
            <person name="Cannon C."/>
            <person name="Castanera R."/>
            <person name="Culley D."/>
            <person name="Daum C."/>
            <person name="Ezra D."/>
            <person name="Gonzalez J."/>
            <person name="Henrissat B."/>
            <person name="Kuo A."/>
            <person name="Liang C."/>
            <person name="Lipzen A."/>
            <person name="Lutzoni F."/>
            <person name="Magnuson J."/>
            <person name="Mondo S."/>
            <person name="Nolan M."/>
            <person name="Ohm R."/>
            <person name="Pangilinan J."/>
            <person name="Park H.-J."/>
            <person name="Ramirez L."/>
            <person name="Alfaro M."/>
            <person name="Sun H."/>
            <person name="Tritt A."/>
            <person name="Yoshinaga Y."/>
            <person name="Zwiers L.-H."/>
            <person name="Turgeon B."/>
            <person name="Goodwin S."/>
            <person name="Spatafora J."/>
            <person name="Crous P."/>
            <person name="Grigoriev I."/>
        </authorList>
    </citation>
    <scope>NUCLEOTIDE SEQUENCE</scope>
    <source>
        <strain evidence="2">CBS 119925</strain>
    </source>
</reference>
<evidence type="ECO:0000313" key="2">
    <source>
        <dbReference type="EMBL" id="KAF2747014.1"/>
    </source>
</evidence>
<dbReference type="PANTHER" id="PTHR35910">
    <property type="entry name" value="2EXR DOMAIN-CONTAINING PROTEIN"/>
    <property type="match status" value="1"/>
</dbReference>
<gene>
    <name evidence="2" type="ORF">M011DRAFT_526410</name>
</gene>
<name>A0A6A6VBB7_9PLEO</name>
<dbReference type="Pfam" id="PF20150">
    <property type="entry name" value="2EXR"/>
    <property type="match status" value="1"/>
</dbReference>
<keyword evidence="3" id="KW-1185">Reference proteome</keyword>
<sequence length="299" mass="35170">MPFPVPAMTTFSHFPDLPYDLRSKIWRLALEPRIVTLTSCPELCAFRTRAEPTPEDCSRHVISRTRVPAILQTCREARISGLYERYLEHTHIFMKPYVSRLDDKITRRKWAREMRHGARKYDKETETKWIQTRGVYLNFDVDVVDIGEGELEWYQDIAQYVKRLRVHRGYLFWGFFLLQEDLSGFVNVEEVTYVDKNWERKIPMHLFHGVREGGRAYWDAHVGVLMHFLGRVLSGGIHQKKAHPERADNFDPISRTTALRRTMRTQLAKTQTRQEKRGNSNAEMNADVLTTTCLTWKGL</sequence>